<feature type="compositionally biased region" description="Basic and acidic residues" evidence="1">
    <location>
        <begin position="410"/>
        <end position="429"/>
    </location>
</feature>
<dbReference type="InParanoid" id="B4MPM2"/>
<feature type="region of interest" description="Disordered" evidence="1">
    <location>
        <begin position="378"/>
        <end position="461"/>
    </location>
</feature>
<evidence type="ECO:0000256" key="2">
    <source>
        <dbReference type="SAM" id="SignalP"/>
    </source>
</evidence>
<evidence type="ECO:0000313" key="3">
    <source>
        <dbReference type="EMBL" id="EDW74061.1"/>
    </source>
</evidence>
<accession>B4MPM2</accession>
<dbReference type="STRING" id="7260.B4MPM2"/>
<gene>
    <name evidence="3" type="primary">Dwil\GK21574</name>
    <name evidence="3" type="ORF">Dwil_GK21574</name>
</gene>
<dbReference type="eggNOG" id="ENOG502RY58">
    <property type="taxonomic scope" value="Eukaryota"/>
</dbReference>
<name>B4MPM2_DROWI</name>
<dbReference type="OMA" id="PENMSSK"/>
<keyword evidence="2" id="KW-0732">Signal</keyword>
<dbReference type="HOGENOM" id="CLU_037895_1_0_1"/>
<reference evidence="3 4" key="1">
    <citation type="journal article" date="2007" name="Nature">
        <title>Evolution of genes and genomes on the Drosophila phylogeny.</title>
        <authorList>
            <consortium name="Drosophila 12 Genomes Consortium"/>
            <person name="Clark A.G."/>
            <person name="Eisen M.B."/>
            <person name="Smith D.R."/>
            <person name="Bergman C.M."/>
            <person name="Oliver B."/>
            <person name="Markow T.A."/>
            <person name="Kaufman T.C."/>
            <person name="Kellis M."/>
            <person name="Gelbart W."/>
            <person name="Iyer V.N."/>
            <person name="Pollard D.A."/>
            <person name="Sackton T.B."/>
            <person name="Larracuente A.M."/>
            <person name="Singh N.D."/>
            <person name="Abad J.P."/>
            <person name="Abt D.N."/>
            <person name="Adryan B."/>
            <person name="Aguade M."/>
            <person name="Akashi H."/>
            <person name="Anderson W.W."/>
            <person name="Aquadro C.F."/>
            <person name="Ardell D.H."/>
            <person name="Arguello R."/>
            <person name="Artieri C.G."/>
            <person name="Barbash D.A."/>
            <person name="Barker D."/>
            <person name="Barsanti P."/>
            <person name="Batterham P."/>
            <person name="Batzoglou S."/>
            <person name="Begun D."/>
            <person name="Bhutkar A."/>
            <person name="Blanco E."/>
            <person name="Bosak S.A."/>
            <person name="Bradley R.K."/>
            <person name="Brand A.D."/>
            <person name="Brent M.R."/>
            <person name="Brooks A.N."/>
            <person name="Brown R.H."/>
            <person name="Butlin R.K."/>
            <person name="Caggese C."/>
            <person name="Calvi B.R."/>
            <person name="Bernardo de Carvalho A."/>
            <person name="Caspi A."/>
            <person name="Castrezana S."/>
            <person name="Celniker S.E."/>
            <person name="Chang J.L."/>
            <person name="Chapple C."/>
            <person name="Chatterji S."/>
            <person name="Chinwalla A."/>
            <person name="Civetta A."/>
            <person name="Clifton S.W."/>
            <person name="Comeron J.M."/>
            <person name="Costello J.C."/>
            <person name="Coyne J.A."/>
            <person name="Daub J."/>
            <person name="David R.G."/>
            <person name="Delcher A.L."/>
            <person name="Delehaunty K."/>
            <person name="Do C.B."/>
            <person name="Ebling H."/>
            <person name="Edwards K."/>
            <person name="Eickbush T."/>
            <person name="Evans J.D."/>
            <person name="Filipski A."/>
            <person name="Findeiss S."/>
            <person name="Freyhult E."/>
            <person name="Fulton L."/>
            <person name="Fulton R."/>
            <person name="Garcia A.C."/>
            <person name="Gardiner A."/>
            <person name="Garfield D.A."/>
            <person name="Garvin B.E."/>
            <person name="Gibson G."/>
            <person name="Gilbert D."/>
            <person name="Gnerre S."/>
            <person name="Godfrey J."/>
            <person name="Good R."/>
            <person name="Gotea V."/>
            <person name="Gravely B."/>
            <person name="Greenberg A.J."/>
            <person name="Griffiths-Jones S."/>
            <person name="Gross S."/>
            <person name="Guigo R."/>
            <person name="Gustafson E.A."/>
            <person name="Haerty W."/>
            <person name="Hahn M.W."/>
            <person name="Halligan D.L."/>
            <person name="Halpern A.L."/>
            <person name="Halter G.M."/>
            <person name="Han M.V."/>
            <person name="Heger A."/>
            <person name="Hillier L."/>
            <person name="Hinrichs A.S."/>
            <person name="Holmes I."/>
            <person name="Hoskins R.A."/>
            <person name="Hubisz M.J."/>
            <person name="Hultmark D."/>
            <person name="Huntley M.A."/>
            <person name="Jaffe D.B."/>
            <person name="Jagadeeshan S."/>
            <person name="Jeck W.R."/>
            <person name="Johnson J."/>
            <person name="Jones C.D."/>
            <person name="Jordan W.C."/>
            <person name="Karpen G.H."/>
            <person name="Kataoka E."/>
            <person name="Keightley P.D."/>
            <person name="Kheradpour P."/>
            <person name="Kirkness E.F."/>
            <person name="Koerich L.B."/>
            <person name="Kristiansen K."/>
            <person name="Kudrna D."/>
            <person name="Kulathinal R.J."/>
            <person name="Kumar S."/>
            <person name="Kwok R."/>
            <person name="Lander E."/>
            <person name="Langley C.H."/>
            <person name="Lapoint R."/>
            <person name="Lazzaro B.P."/>
            <person name="Lee S.J."/>
            <person name="Levesque L."/>
            <person name="Li R."/>
            <person name="Lin C.F."/>
            <person name="Lin M.F."/>
            <person name="Lindblad-Toh K."/>
            <person name="Llopart A."/>
            <person name="Long M."/>
            <person name="Low L."/>
            <person name="Lozovsky E."/>
            <person name="Lu J."/>
            <person name="Luo M."/>
            <person name="Machado C.A."/>
            <person name="Makalowski W."/>
            <person name="Marzo M."/>
            <person name="Matsuda M."/>
            <person name="Matzkin L."/>
            <person name="McAllister B."/>
            <person name="McBride C.S."/>
            <person name="McKernan B."/>
            <person name="McKernan K."/>
            <person name="Mendez-Lago M."/>
            <person name="Minx P."/>
            <person name="Mollenhauer M.U."/>
            <person name="Montooth K."/>
            <person name="Mount S.M."/>
            <person name="Mu X."/>
            <person name="Myers E."/>
            <person name="Negre B."/>
            <person name="Newfeld S."/>
            <person name="Nielsen R."/>
            <person name="Noor M.A."/>
            <person name="O'Grady P."/>
            <person name="Pachter L."/>
            <person name="Papaceit M."/>
            <person name="Parisi M.J."/>
            <person name="Parisi M."/>
            <person name="Parts L."/>
            <person name="Pedersen J.S."/>
            <person name="Pesole G."/>
            <person name="Phillippy A.M."/>
            <person name="Ponting C.P."/>
            <person name="Pop M."/>
            <person name="Porcelli D."/>
            <person name="Powell J.R."/>
            <person name="Prohaska S."/>
            <person name="Pruitt K."/>
            <person name="Puig M."/>
            <person name="Quesneville H."/>
            <person name="Ram K.R."/>
            <person name="Rand D."/>
            <person name="Rasmussen M.D."/>
            <person name="Reed L.K."/>
            <person name="Reenan R."/>
            <person name="Reily A."/>
            <person name="Remington K.A."/>
            <person name="Rieger T.T."/>
            <person name="Ritchie M.G."/>
            <person name="Robin C."/>
            <person name="Rogers Y.H."/>
            <person name="Rohde C."/>
            <person name="Rozas J."/>
            <person name="Rubenfield M.J."/>
            <person name="Ruiz A."/>
            <person name="Russo S."/>
            <person name="Salzberg S.L."/>
            <person name="Sanchez-Gracia A."/>
            <person name="Saranga D.J."/>
            <person name="Sato H."/>
            <person name="Schaeffer S.W."/>
            <person name="Schatz M.C."/>
            <person name="Schlenke T."/>
            <person name="Schwartz R."/>
            <person name="Segarra C."/>
            <person name="Singh R.S."/>
            <person name="Sirot L."/>
            <person name="Sirota M."/>
            <person name="Sisneros N.B."/>
            <person name="Smith C.D."/>
            <person name="Smith T.F."/>
            <person name="Spieth J."/>
            <person name="Stage D.E."/>
            <person name="Stark A."/>
            <person name="Stephan W."/>
            <person name="Strausberg R.L."/>
            <person name="Strempel S."/>
            <person name="Sturgill D."/>
            <person name="Sutton G."/>
            <person name="Sutton G.G."/>
            <person name="Tao W."/>
            <person name="Teichmann S."/>
            <person name="Tobari Y.N."/>
            <person name="Tomimura Y."/>
            <person name="Tsolas J.M."/>
            <person name="Valente V.L."/>
            <person name="Venter E."/>
            <person name="Venter J.C."/>
            <person name="Vicario S."/>
            <person name="Vieira F.G."/>
            <person name="Vilella A.J."/>
            <person name="Villasante A."/>
            <person name="Walenz B."/>
            <person name="Wang J."/>
            <person name="Wasserman M."/>
            <person name="Watts T."/>
            <person name="Wilson D."/>
            <person name="Wilson R.K."/>
            <person name="Wing R.A."/>
            <person name="Wolfner M.F."/>
            <person name="Wong A."/>
            <person name="Wong G.K."/>
            <person name="Wu C.I."/>
            <person name="Wu G."/>
            <person name="Yamamoto D."/>
            <person name="Yang H.P."/>
            <person name="Yang S.P."/>
            <person name="Yorke J.A."/>
            <person name="Yoshida K."/>
            <person name="Zdobnov E."/>
            <person name="Zhang P."/>
            <person name="Zhang Y."/>
            <person name="Zimin A.V."/>
            <person name="Baldwin J."/>
            <person name="Abdouelleil A."/>
            <person name="Abdulkadir J."/>
            <person name="Abebe A."/>
            <person name="Abera B."/>
            <person name="Abreu J."/>
            <person name="Acer S.C."/>
            <person name="Aftuck L."/>
            <person name="Alexander A."/>
            <person name="An P."/>
            <person name="Anderson E."/>
            <person name="Anderson S."/>
            <person name="Arachi H."/>
            <person name="Azer M."/>
            <person name="Bachantsang P."/>
            <person name="Barry A."/>
            <person name="Bayul T."/>
            <person name="Berlin A."/>
            <person name="Bessette D."/>
            <person name="Bloom T."/>
            <person name="Blye J."/>
            <person name="Boguslavskiy L."/>
            <person name="Bonnet C."/>
            <person name="Boukhgalter B."/>
            <person name="Bourzgui I."/>
            <person name="Brown A."/>
            <person name="Cahill P."/>
            <person name="Channer S."/>
            <person name="Cheshatsang Y."/>
            <person name="Chuda L."/>
            <person name="Citroen M."/>
            <person name="Collymore A."/>
            <person name="Cooke P."/>
            <person name="Costello M."/>
            <person name="D'Aco K."/>
            <person name="Daza R."/>
            <person name="De Haan G."/>
            <person name="DeGray S."/>
            <person name="DeMaso C."/>
            <person name="Dhargay N."/>
            <person name="Dooley K."/>
            <person name="Dooley E."/>
            <person name="Doricent M."/>
            <person name="Dorje P."/>
            <person name="Dorjee K."/>
            <person name="Dupes A."/>
            <person name="Elong R."/>
            <person name="Falk J."/>
            <person name="Farina A."/>
            <person name="Faro S."/>
            <person name="Ferguson D."/>
            <person name="Fisher S."/>
            <person name="Foley C.D."/>
            <person name="Franke A."/>
            <person name="Friedrich D."/>
            <person name="Gadbois L."/>
            <person name="Gearin G."/>
            <person name="Gearin C.R."/>
            <person name="Giannoukos G."/>
            <person name="Goode T."/>
            <person name="Graham J."/>
            <person name="Grandbois E."/>
            <person name="Grewal S."/>
            <person name="Gyaltsen K."/>
            <person name="Hafez N."/>
            <person name="Hagos B."/>
            <person name="Hall J."/>
            <person name="Henson C."/>
            <person name="Hollinger A."/>
            <person name="Honan T."/>
            <person name="Huard M.D."/>
            <person name="Hughes L."/>
            <person name="Hurhula B."/>
            <person name="Husby M.E."/>
            <person name="Kamat A."/>
            <person name="Kanga B."/>
            <person name="Kashin S."/>
            <person name="Khazanovich D."/>
            <person name="Kisner P."/>
            <person name="Lance K."/>
            <person name="Lara M."/>
            <person name="Lee W."/>
            <person name="Lennon N."/>
            <person name="Letendre F."/>
            <person name="LeVine R."/>
            <person name="Lipovsky A."/>
            <person name="Liu X."/>
            <person name="Liu J."/>
            <person name="Liu S."/>
            <person name="Lokyitsang T."/>
            <person name="Lokyitsang Y."/>
            <person name="Lubonja R."/>
            <person name="Lui A."/>
            <person name="MacDonald P."/>
            <person name="Magnisalis V."/>
            <person name="Maru K."/>
            <person name="Matthews C."/>
            <person name="McCusker W."/>
            <person name="McDonough S."/>
            <person name="Mehta T."/>
            <person name="Meldrim J."/>
            <person name="Meneus L."/>
            <person name="Mihai O."/>
            <person name="Mihalev A."/>
            <person name="Mihova T."/>
            <person name="Mittelman R."/>
            <person name="Mlenga V."/>
            <person name="Montmayeur A."/>
            <person name="Mulrain L."/>
            <person name="Navidi A."/>
            <person name="Naylor J."/>
            <person name="Negash T."/>
            <person name="Nguyen T."/>
            <person name="Nguyen N."/>
            <person name="Nicol R."/>
            <person name="Norbu C."/>
            <person name="Norbu N."/>
            <person name="Novod N."/>
            <person name="O'Neill B."/>
            <person name="Osman S."/>
            <person name="Markiewicz E."/>
            <person name="Oyono O.L."/>
            <person name="Patti C."/>
            <person name="Phunkhang P."/>
            <person name="Pierre F."/>
            <person name="Priest M."/>
            <person name="Raghuraman S."/>
            <person name="Rege F."/>
            <person name="Reyes R."/>
            <person name="Rise C."/>
            <person name="Rogov P."/>
            <person name="Ross K."/>
            <person name="Ryan E."/>
            <person name="Settipalli S."/>
            <person name="Shea T."/>
            <person name="Sherpa N."/>
            <person name="Shi L."/>
            <person name="Shih D."/>
            <person name="Sparrow T."/>
            <person name="Spaulding J."/>
            <person name="Stalker J."/>
            <person name="Stange-Thomann N."/>
            <person name="Stavropoulos S."/>
            <person name="Stone C."/>
            <person name="Strader C."/>
            <person name="Tesfaye S."/>
            <person name="Thomson T."/>
            <person name="Thoulutsang Y."/>
            <person name="Thoulutsang D."/>
            <person name="Topham K."/>
            <person name="Topping I."/>
            <person name="Tsamla T."/>
            <person name="Vassiliev H."/>
            <person name="Vo A."/>
            <person name="Wangchuk T."/>
            <person name="Wangdi T."/>
            <person name="Weiand M."/>
            <person name="Wilkinson J."/>
            <person name="Wilson A."/>
            <person name="Yadav S."/>
            <person name="Young G."/>
            <person name="Yu Q."/>
            <person name="Zembek L."/>
            <person name="Zhong D."/>
            <person name="Zimmer A."/>
            <person name="Zwirko Z."/>
            <person name="Jaffe D.B."/>
            <person name="Alvarez P."/>
            <person name="Brockman W."/>
            <person name="Butler J."/>
            <person name="Chin C."/>
            <person name="Gnerre S."/>
            <person name="Grabherr M."/>
            <person name="Kleber M."/>
            <person name="Mauceli E."/>
            <person name="MacCallum I."/>
        </authorList>
    </citation>
    <scope>NUCLEOTIDE SEQUENCE [LARGE SCALE GENOMIC DNA]</scope>
    <source>
        <strain evidence="4">Tucson 14030-0811.24</strain>
    </source>
</reference>
<evidence type="ECO:0000313" key="4">
    <source>
        <dbReference type="Proteomes" id="UP000007798"/>
    </source>
</evidence>
<evidence type="ECO:0000256" key="1">
    <source>
        <dbReference type="SAM" id="MobiDB-lite"/>
    </source>
</evidence>
<dbReference type="SMR" id="B4MPM2"/>
<feature type="chain" id="PRO_5002814929" evidence="2">
    <location>
        <begin position="23"/>
        <end position="490"/>
    </location>
</feature>
<dbReference type="PANTHER" id="PTHR31649:SF11">
    <property type="entry name" value="PROTEIN UNZIPPED"/>
    <property type="match status" value="1"/>
</dbReference>
<dbReference type="GO" id="GO:0007411">
    <property type="term" value="P:axon guidance"/>
    <property type="evidence" value="ECO:0007669"/>
    <property type="project" value="EnsemblMetazoa"/>
</dbReference>
<organism evidence="4">
    <name type="scientific">Drosophila willistoni</name>
    <name type="common">Fruit fly</name>
    <dbReference type="NCBI Taxonomy" id="7260"/>
    <lineage>
        <taxon>Eukaryota</taxon>
        <taxon>Metazoa</taxon>
        <taxon>Ecdysozoa</taxon>
        <taxon>Arthropoda</taxon>
        <taxon>Hexapoda</taxon>
        <taxon>Insecta</taxon>
        <taxon>Pterygota</taxon>
        <taxon>Neoptera</taxon>
        <taxon>Endopterygota</taxon>
        <taxon>Diptera</taxon>
        <taxon>Brachycera</taxon>
        <taxon>Muscomorpha</taxon>
        <taxon>Ephydroidea</taxon>
        <taxon>Drosophilidae</taxon>
        <taxon>Drosophila</taxon>
        <taxon>Sophophora</taxon>
    </lineage>
</organism>
<dbReference type="PhylomeDB" id="B4MPM2"/>
<proteinExistence type="predicted"/>
<sequence>MMITFTFILTLMQLLLINPTEAAVHPVLTYKNASTQLGQMVTSSTLVWESYDAKDAKQLQFAVEGGKYITEDEHYAIYVCRVPIDGVHTSGHTEKVLQKHVCVASHYKHGKYEAFDVLMNKGHLGKIGWKHWRKFDAGVPVGAIRIGDDSFIGRHRASRQHNAEGGETHWGADFNLGRLEPVGLGKIKVIENEREKYYDDGEVLIETEPFRYELRDIKLDRIRTDIRENLTELTTAKLENLGDKYSTVETVMSYSFDYLQYWGSHEGVARGLPTKIYEKDVSQPADINWALKHGQKRFENKAVHTKLWPGTAINVTLRGNYVTLEAPYTAKLFAFYYGSDESVSRKISAEVRKSYLKDVKLEFSAVYWIENGTVVPTTTTTTTSTTSTTTHATTTSTKEPTPINEPPLVHIEHMGEKHSGPDTLEKTLHDSPSSSNEVNSHHEAPENMSNPSKDLAVAGFGGGPNSGAEMLGRTLMTVVLTGLMASILNL</sequence>
<dbReference type="Proteomes" id="UP000007798">
    <property type="component" value="Unassembled WGS sequence"/>
</dbReference>
<dbReference type="OrthoDB" id="428159at2759"/>
<keyword evidence="4" id="KW-1185">Reference proteome</keyword>
<dbReference type="AlphaFoldDB" id="B4MPM2"/>
<dbReference type="FunCoup" id="B4MPM2">
    <property type="interactions" value="168"/>
</dbReference>
<protein>
    <submittedName>
        <fullName evidence="3">GK21574</fullName>
    </submittedName>
</protein>
<feature type="signal peptide" evidence="2">
    <location>
        <begin position="1"/>
        <end position="22"/>
    </location>
</feature>
<feature type="compositionally biased region" description="Low complexity" evidence="1">
    <location>
        <begin position="378"/>
        <end position="397"/>
    </location>
</feature>
<dbReference type="PANTHER" id="PTHR31649">
    <property type="entry name" value="AGAP009604-PA"/>
    <property type="match status" value="1"/>
</dbReference>
<dbReference type="GO" id="GO:0007413">
    <property type="term" value="P:axonal fasciculation"/>
    <property type="evidence" value="ECO:0007669"/>
    <property type="project" value="EnsemblMetazoa"/>
</dbReference>
<dbReference type="EMBL" id="CH963849">
    <property type="protein sequence ID" value="EDW74061.1"/>
    <property type="molecule type" value="Genomic_DNA"/>
</dbReference>